<dbReference type="GO" id="GO:0005975">
    <property type="term" value="P:carbohydrate metabolic process"/>
    <property type="evidence" value="ECO:0007669"/>
    <property type="project" value="InterPro"/>
</dbReference>
<evidence type="ECO:0000256" key="1">
    <source>
        <dbReference type="SAM" id="SignalP"/>
    </source>
</evidence>
<dbReference type="AlphaFoldDB" id="A0A9P6CBC2"/>
<dbReference type="OrthoDB" id="10036721at2759"/>
<feature type="domain" description="Alpha-L-rhamnosidase C-terminal" evidence="3">
    <location>
        <begin position="581"/>
        <end position="644"/>
    </location>
</feature>
<evidence type="ECO:0000313" key="4">
    <source>
        <dbReference type="EMBL" id="KAF9459381.1"/>
    </source>
</evidence>
<dbReference type="InterPro" id="IPR035398">
    <property type="entry name" value="Bac_rhamnosid_C"/>
</dbReference>
<gene>
    <name evidence="4" type="ORF">BDZ94DRAFT_1171724</name>
</gene>
<keyword evidence="5" id="KW-1185">Reference proteome</keyword>
<keyword evidence="4" id="KW-0378">Hydrolase</keyword>
<dbReference type="InterPro" id="IPR012341">
    <property type="entry name" value="6hp_glycosidase-like_sf"/>
</dbReference>
<dbReference type="Gene3D" id="1.50.10.10">
    <property type="match status" value="1"/>
</dbReference>
<comment type="caution">
    <text evidence="4">The sequence shown here is derived from an EMBL/GenBank/DDBJ whole genome shotgun (WGS) entry which is preliminary data.</text>
</comment>
<name>A0A9P6CBC2_9AGAR</name>
<evidence type="ECO:0000259" key="2">
    <source>
        <dbReference type="Pfam" id="PF17389"/>
    </source>
</evidence>
<keyword evidence="1" id="KW-0732">Signal</keyword>
<evidence type="ECO:0000313" key="5">
    <source>
        <dbReference type="Proteomes" id="UP000807353"/>
    </source>
</evidence>
<dbReference type="EMBL" id="MU150317">
    <property type="protein sequence ID" value="KAF9459381.1"/>
    <property type="molecule type" value="Genomic_DNA"/>
</dbReference>
<dbReference type="SUPFAM" id="SSF48208">
    <property type="entry name" value="Six-hairpin glycosidases"/>
    <property type="match status" value="1"/>
</dbReference>
<keyword evidence="4" id="KW-0326">Glycosidase</keyword>
<dbReference type="PANTHER" id="PTHR34987:SF6">
    <property type="entry name" value="ALPHA-L-RHAMNOSIDASE SIX-HAIRPIN GLYCOSIDASE DOMAIN-CONTAINING PROTEIN"/>
    <property type="match status" value="1"/>
</dbReference>
<proteinExistence type="predicted"/>
<dbReference type="InterPro" id="IPR035396">
    <property type="entry name" value="Bac_rhamnosid6H"/>
</dbReference>
<accession>A0A9P6CBC2</accession>
<sequence>MALLRILFASLCFPALFVSISGRAPPGAWDVFNYAPTSKTVYPTAIHSVSGSVQNAQGLVGNAGSATINGVGSWVALDYGKEVGGLISLNFNTITSTSAISLSFTESPSFIRPTASDDSSFPSENTTYDGVLRVPAPLKTGFWTQPASALRGGFRFLTIVSNANSPVTISNVSCAISFMPHVQDLRAYSGYFYAKDPVFHDEDFLTKVWYAGAYTVQTNTVAVNTGRKVPFASAGTWANNANLGVAGPIIVDGAKRDRAVWPGDMGIAVPAQFVSTNDLIPTRNALSTMFAAINPKTGALPESGPPLSQLGSDTYHAWTLIGTYNYYLYSGDVEWLQTVWTNYTRAVAFLEGKVDKTGLINITGLRDWARLGGGGYNAEGNALLYKVLTTATTLANALNLTSLSTSWSHNATALKTTFNDAFWLESAGQYRDNQTTSLCPQDANSFAILFNLTTSDERASRVSAGLMGNWGERGPEAPELPDTVSPFIAGFELQAHFESGNDERALDLLRRTWGYMLYTNLSVQSTLLEGFTVNGSIGYRSYRGYNYDSAYTSHAHGWSAGPTPALTTYVLGLMVVSPQGKTWAVAPHVGGGLPAAEGGFETPLGWFGAKWTLATGGGKTLMVQVTTPGGTEGEFVVPNGMGGTLTVDGVGKGVVQPGKKVPLLGGARVVKLVA</sequence>
<dbReference type="Pfam" id="PF17390">
    <property type="entry name" value="Bac_rhamnosid_C"/>
    <property type="match status" value="1"/>
</dbReference>
<reference evidence="4" key="1">
    <citation type="submission" date="2020-11" db="EMBL/GenBank/DDBJ databases">
        <authorList>
            <consortium name="DOE Joint Genome Institute"/>
            <person name="Ahrendt S."/>
            <person name="Riley R."/>
            <person name="Andreopoulos W."/>
            <person name="Labutti K."/>
            <person name="Pangilinan J."/>
            <person name="Ruiz-Duenas F.J."/>
            <person name="Barrasa J.M."/>
            <person name="Sanchez-Garcia M."/>
            <person name="Camarero S."/>
            <person name="Miyauchi S."/>
            <person name="Serrano A."/>
            <person name="Linde D."/>
            <person name="Babiker R."/>
            <person name="Drula E."/>
            <person name="Ayuso-Fernandez I."/>
            <person name="Pacheco R."/>
            <person name="Padilla G."/>
            <person name="Ferreira P."/>
            <person name="Barriuso J."/>
            <person name="Kellner H."/>
            <person name="Castanera R."/>
            <person name="Alfaro M."/>
            <person name="Ramirez L."/>
            <person name="Pisabarro A.G."/>
            <person name="Kuo A."/>
            <person name="Tritt A."/>
            <person name="Lipzen A."/>
            <person name="He G."/>
            <person name="Yan M."/>
            <person name="Ng V."/>
            <person name="Cullen D."/>
            <person name="Martin F."/>
            <person name="Rosso M.-N."/>
            <person name="Henrissat B."/>
            <person name="Hibbett D."/>
            <person name="Martinez A.T."/>
            <person name="Grigoriev I.V."/>
        </authorList>
    </citation>
    <scope>NUCLEOTIDE SEQUENCE</scope>
    <source>
        <strain evidence="4">CBS 247.69</strain>
    </source>
</reference>
<feature type="signal peptide" evidence="1">
    <location>
        <begin position="1"/>
        <end position="22"/>
    </location>
</feature>
<dbReference type="Pfam" id="PF17389">
    <property type="entry name" value="Bac_rhamnosid6H"/>
    <property type="match status" value="1"/>
</dbReference>
<evidence type="ECO:0000259" key="3">
    <source>
        <dbReference type="Pfam" id="PF17390"/>
    </source>
</evidence>
<dbReference type="GO" id="GO:0016798">
    <property type="term" value="F:hydrolase activity, acting on glycosyl bonds"/>
    <property type="evidence" value="ECO:0007669"/>
    <property type="project" value="UniProtKB-KW"/>
</dbReference>
<dbReference type="Gene3D" id="2.60.420.10">
    <property type="entry name" value="Maltose phosphorylase, domain 3"/>
    <property type="match status" value="1"/>
</dbReference>
<dbReference type="Proteomes" id="UP000807353">
    <property type="component" value="Unassembled WGS sequence"/>
</dbReference>
<dbReference type="PANTHER" id="PTHR34987">
    <property type="entry name" value="C, PUTATIVE (AFU_ORTHOLOGUE AFUA_3G02880)-RELATED"/>
    <property type="match status" value="1"/>
</dbReference>
<feature type="domain" description="Alpha-L-rhamnosidase six-hairpin glycosidase" evidence="2">
    <location>
        <begin position="249"/>
        <end position="466"/>
    </location>
</feature>
<dbReference type="InterPro" id="IPR008928">
    <property type="entry name" value="6-hairpin_glycosidase_sf"/>
</dbReference>
<protein>
    <submittedName>
        <fullName evidence="4">Six-hairpin glycosidase</fullName>
    </submittedName>
</protein>
<feature type="chain" id="PRO_5040182682" evidence="1">
    <location>
        <begin position="23"/>
        <end position="674"/>
    </location>
</feature>
<organism evidence="4 5">
    <name type="scientific">Collybia nuda</name>
    <dbReference type="NCBI Taxonomy" id="64659"/>
    <lineage>
        <taxon>Eukaryota</taxon>
        <taxon>Fungi</taxon>
        <taxon>Dikarya</taxon>
        <taxon>Basidiomycota</taxon>
        <taxon>Agaricomycotina</taxon>
        <taxon>Agaricomycetes</taxon>
        <taxon>Agaricomycetidae</taxon>
        <taxon>Agaricales</taxon>
        <taxon>Tricholomatineae</taxon>
        <taxon>Clitocybaceae</taxon>
        <taxon>Collybia</taxon>
    </lineage>
</organism>